<dbReference type="InterPro" id="IPR013325">
    <property type="entry name" value="RNA_pol_sigma_r2"/>
</dbReference>
<keyword evidence="3" id="KW-0731">Sigma factor</keyword>
<feature type="region of interest" description="Disordered" evidence="5">
    <location>
        <begin position="246"/>
        <end position="300"/>
    </location>
</feature>
<feature type="compositionally biased region" description="Basic and acidic residues" evidence="5">
    <location>
        <begin position="283"/>
        <end position="292"/>
    </location>
</feature>
<sequence length="300" mass="33588">MADSTKLSRLWDELLSVRPDLARFMLRGRRTPKAEDRVQEVMTRAFVRLPDYVPHEDGIRPWTFGIAKNVEREARRAERRERRLFSADTNDAEPAANPGRTPEDDAFLAEARTKLTAAMSSMPERYLAVFLLVDLMDVSYEETAEKLRISIGTVKSRRAAAIDHLRYHLGEREDWFGALLVRLFRAASMRSAYEYIHRAAHFGGPIFLALACMHSPKPELARVRASFAGTAHALAGLASDVLTVDPPAGPPAPSLLHEEARQLRASPPPRPRVQEAPDTADMGEPKAPERSTTEGQGWSR</sequence>
<protein>
    <submittedName>
        <fullName evidence="7">Sigma-70 family RNA polymerase sigma factor</fullName>
    </submittedName>
</protein>
<dbReference type="InterPro" id="IPR039425">
    <property type="entry name" value="RNA_pol_sigma-70-like"/>
</dbReference>
<dbReference type="GO" id="GO:0006352">
    <property type="term" value="P:DNA-templated transcription initiation"/>
    <property type="evidence" value="ECO:0007669"/>
    <property type="project" value="InterPro"/>
</dbReference>
<comment type="caution">
    <text evidence="7">The sequence shown here is derived from an EMBL/GenBank/DDBJ whole genome shotgun (WGS) entry which is preliminary data.</text>
</comment>
<dbReference type="PANTHER" id="PTHR43133:SF25">
    <property type="entry name" value="RNA POLYMERASE SIGMA FACTOR RFAY-RELATED"/>
    <property type="match status" value="1"/>
</dbReference>
<dbReference type="CDD" id="cd06171">
    <property type="entry name" value="Sigma70_r4"/>
    <property type="match status" value="1"/>
</dbReference>
<dbReference type="InterPro" id="IPR013324">
    <property type="entry name" value="RNA_pol_sigma_r3/r4-like"/>
</dbReference>
<keyword evidence="2" id="KW-0805">Transcription regulation</keyword>
<dbReference type="InterPro" id="IPR013249">
    <property type="entry name" value="RNA_pol_sigma70_r4_t2"/>
</dbReference>
<dbReference type="RefSeq" id="WP_136927724.1">
    <property type="nucleotide sequence ID" value="NZ_SSMQ01000003.1"/>
</dbReference>
<keyword evidence="8" id="KW-1185">Reference proteome</keyword>
<dbReference type="Gene3D" id="1.10.10.10">
    <property type="entry name" value="Winged helix-like DNA-binding domain superfamily/Winged helix DNA-binding domain"/>
    <property type="match status" value="1"/>
</dbReference>
<feature type="region of interest" description="Disordered" evidence="5">
    <location>
        <begin position="80"/>
        <end position="105"/>
    </location>
</feature>
<evidence type="ECO:0000256" key="1">
    <source>
        <dbReference type="ARBA" id="ARBA00010641"/>
    </source>
</evidence>
<reference evidence="7 8" key="1">
    <citation type="submission" date="2019-04" db="EMBL/GenBank/DDBJ databases">
        <authorList>
            <person name="Li Y."/>
            <person name="Wang J."/>
        </authorList>
    </citation>
    <scope>NUCLEOTIDE SEQUENCE [LARGE SCALE GENOMIC DNA]</scope>
    <source>
        <strain evidence="7 8">DSM 14668</strain>
    </source>
</reference>
<dbReference type="Proteomes" id="UP000309215">
    <property type="component" value="Unassembled WGS sequence"/>
</dbReference>
<dbReference type="Pfam" id="PF08281">
    <property type="entry name" value="Sigma70_r4_2"/>
    <property type="match status" value="1"/>
</dbReference>
<dbReference type="GO" id="GO:0003677">
    <property type="term" value="F:DNA binding"/>
    <property type="evidence" value="ECO:0007669"/>
    <property type="project" value="InterPro"/>
</dbReference>
<dbReference type="SUPFAM" id="SSF88659">
    <property type="entry name" value="Sigma3 and sigma4 domains of RNA polymerase sigma factors"/>
    <property type="match status" value="1"/>
</dbReference>
<evidence type="ECO:0000256" key="5">
    <source>
        <dbReference type="SAM" id="MobiDB-lite"/>
    </source>
</evidence>
<dbReference type="OrthoDB" id="5510266at2"/>
<organism evidence="7 8">
    <name type="scientific">Polyangium fumosum</name>
    <dbReference type="NCBI Taxonomy" id="889272"/>
    <lineage>
        <taxon>Bacteria</taxon>
        <taxon>Pseudomonadati</taxon>
        <taxon>Myxococcota</taxon>
        <taxon>Polyangia</taxon>
        <taxon>Polyangiales</taxon>
        <taxon>Polyangiaceae</taxon>
        <taxon>Polyangium</taxon>
    </lineage>
</organism>
<gene>
    <name evidence="7" type="ORF">E8A74_04820</name>
</gene>
<evidence type="ECO:0000256" key="4">
    <source>
        <dbReference type="ARBA" id="ARBA00023163"/>
    </source>
</evidence>
<dbReference type="InterPro" id="IPR036388">
    <property type="entry name" value="WH-like_DNA-bd_sf"/>
</dbReference>
<dbReference type="SUPFAM" id="SSF88946">
    <property type="entry name" value="Sigma2 domain of RNA polymerase sigma factors"/>
    <property type="match status" value="1"/>
</dbReference>
<comment type="similarity">
    <text evidence="1">Belongs to the sigma-70 factor family. ECF subfamily.</text>
</comment>
<keyword evidence="4" id="KW-0804">Transcription</keyword>
<dbReference type="PANTHER" id="PTHR43133">
    <property type="entry name" value="RNA POLYMERASE ECF-TYPE SIGMA FACTO"/>
    <property type="match status" value="1"/>
</dbReference>
<evidence type="ECO:0000313" key="8">
    <source>
        <dbReference type="Proteomes" id="UP000309215"/>
    </source>
</evidence>
<proteinExistence type="inferred from homology"/>
<dbReference type="NCBIfam" id="TIGR02937">
    <property type="entry name" value="sigma70-ECF"/>
    <property type="match status" value="1"/>
</dbReference>
<dbReference type="GO" id="GO:0016987">
    <property type="term" value="F:sigma factor activity"/>
    <property type="evidence" value="ECO:0007669"/>
    <property type="project" value="UniProtKB-KW"/>
</dbReference>
<dbReference type="Gene3D" id="1.10.1740.10">
    <property type="match status" value="1"/>
</dbReference>
<dbReference type="AlphaFoldDB" id="A0A4U1JIT0"/>
<feature type="domain" description="RNA polymerase sigma factor 70 region 4 type 2" evidence="6">
    <location>
        <begin position="114"/>
        <end position="165"/>
    </location>
</feature>
<dbReference type="InterPro" id="IPR014284">
    <property type="entry name" value="RNA_pol_sigma-70_dom"/>
</dbReference>
<name>A0A4U1JIT0_9BACT</name>
<evidence type="ECO:0000256" key="3">
    <source>
        <dbReference type="ARBA" id="ARBA00023082"/>
    </source>
</evidence>
<evidence type="ECO:0000256" key="2">
    <source>
        <dbReference type="ARBA" id="ARBA00023015"/>
    </source>
</evidence>
<evidence type="ECO:0000259" key="6">
    <source>
        <dbReference type="Pfam" id="PF08281"/>
    </source>
</evidence>
<dbReference type="EMBL" id="SSMQ01000003">
    <property type="protein sequence ID" value="TKD12424.1"/>
    <property type="molecule type" value="Genomic_DNA"/>
</dbReference>
<accession>A0A4U1JIT0</accession>
<evidence type="ECO:0000313" key="7">
    <source>
        <dbReference type="EMBL" id="TKD12424.1"/>
    </source>
</evidence>